<sequence>MAPRTPPPTTIPCENCQKAERSITHLKEDIRRLSDELWKKDSLLSDCIDTAAAQSKVISTMNSAFADTIHWDPASSPCLTRPSSCSTPSSQAPWSGVVRKGLSGRSRIASPPSLNLSNRFSTLQPDVSAHPADVPAVDAVPVADSIVRNVRFANAITHCFPGSELMKADFIRLVNLLTSSGKTAFISGPIPTLGRGAGRFSRILSLHTWLQSVCTEHKITYIHNFDLFWERSSMFARDGLHLNTLGNRMLVANIQHAIQHTRK</sequence>
<reference evidence="1" key="1">
    <citation type="submission" date="2019-06" db="EMBL/GenBank/DDBJ databases">
        <authorList>
            <consortium name="Wellcome Sanger Institute Data Sharing"/>
        </authorList>
    </citation>
    <scope>NUCLEOTIDE SEQUENCE [LARGE SCALE GENOMIC DNA]</scope>
</reference>
<protein>
    <recommendedName>
        <fullName evidence="3">SGNH hydrolase-type esterase domain-containing protein</fullName>
    </recommendedName>
</protein>
<dbReference type="Proteomes" id="UP000472263">
    <property type="component" value="Chromosome 9"/>
</dbReference>
<reference evidence="1" key="3">
    <citation type="submission" date="2025-09" db="UniProtKB">
        <authorList>
            <consortium name="Ensembl"/>
        </authorList>
    </citation>
    <scope>IDENTIFICATION</scope>
</reference>
<proteinExistence type="predicted"/>
<accession>A0A667WYL5</accession>
<dbReference type="Gene3D" id="3.40.50.12700">
    <property type="match status" value="1"/>
</dbReference>
<dbReference type="SUPFAM" id="SSF52266">
    <property type="entry name" value="SGNH hydrolase"/>
    <property type="match status" value="1"/>
</dbReference>
<dbReference type="GeneTree" id="ENSGT01130000280674"/>
<name>A0A667WYL5_9TELE</name>
<reference evidence="1" key="2">
    <citation type="submission" date="2025-08" db="UniProtKB">
        <authorList>
            <consortium name="Ensembl"/>
        </authorList>
    </citation>
    <scope>IDENTIFICATION</scope>
</reference>
<keyword evidence="2" id="KW-1185">Reference proteome</keyword>
<dbReference type="AlphaFoldDB" id="A0A667WYL5"/>
<dbReference type="Ensembl" id="ENSMMDT00005010967.1">
    <property type="protein sequence ID" value="ENSMMDP00005010650.1"/>
    <property type="gene ID" value="ENSMMDG00005005731.1"/>
</dbReference>
<evidence type="ECO:0000313" key="2">
    <source>
        <dbReference type="Proteomes" id="UP000472263"/>
    </source>
</evidence>
<organism evidence="1 2">
    <name type="scientific">Myripristis murdjan</name>
    <name type="common">pinecone soldierfish</name>
    <dbReference type="NCBI Taxonomy" id="586833"/>
    <lineage>
        <taxon>Eukaryota</taxon>
        <taxon>Metazoa</taxon>
        <taxon>Chordata</taxon>
        <taxon>Craniata</taxon>
        <taxon>Vertebrata</taxon>
        <taxon>Euteleostomi</taxon>
        <taxon>Actinopterygii</taxon>
        <taxon>Neopterygii</taxon>
        <taxon>Teleostei</taxon>
        <taxon>Neoteleostei</taxon>
        <taxon>Acanthomorphata</taxon>
        <taxon>Holocentriformes</taxon>
        <taxon>Holocentridae</taxon>
        <taxon>Myripristis</taxon>
    </lineage>
</organism>
<evidence type="ECO:0000313" key="1">
    <source>
        <dbReference type="Ensembl" id="ENSMMDP00005010650.1"/>
    </source>
</evidence>
<evidence type="ECO:0008006" key="3">
    <source>
        <dbReference type="Google" id="ProtNLM"/>
    </source>
</evidence>
<dbReference type="InParanoid" id="A0A667WYL5"/>